<dbReference type="Proteomes" id="UP000092503">
    <property type="component" value="Unassembled WGS sequence"/>
</dbReference>
<sequence length="170" mass="18555">MNDDAHDALVQIALAAGRLETVIASLQQQTQAAQAQMQAPGSREQEEAKFRQAMVALFQAQQQRMESALLPRIAWAWKIIATLAMCLVLLLAGFFLLLNQANDQLHAARARAAAADVRADVQEAAKHVDITSCGGRPCIKLDTSTPTWKSQGSDYILVDAPSNHPTRKRP</sequence>
<dbReference type="EMBL" id="FLTX01000013">
    <property type="protein sequence ID" value="SBV50252.1"/>
    <property type="molecule type" value="Genomic_DNA"/>
</dbReference>
<name>A0A1C3NIL1_9XANT</name>
<proteinExistence type="predicted"/>
<keyword evidence="5" id="KW-1185">Reference proteome</keyword>
<protein>
    <submittedName>
        <fullName evidence="3">Putative membrane protein</fullName>
    </submittedName>
</protein>
<evidence type="ECO:0000256" key="1">
    <source>
        <dbReference type="SAM" id="Phobius"/>
    </source>
</evidence>
<dbReference type="RefSeq" id="WP_065466706.1">
    <property type="nucleotide sequence ID" value="NZ_FLTX01000013.1"/>
</dbReference>
<organism evidence="3 4">
    <name type="scientific">Xanthomonas bromi</name>
    <dbReference type="NCBI Taxonomy" id="56449"/>
    <lineage>
        <taxon>Bacteria</taxon>
        <taxon>Pseudomonadati</taxon>
        <taxon>Pseudomonadota</taxon>
        <taxon>Gammaproteobacteria</taxon>
        <taxon>Lysobacterales</taxon>
        <taxon>Lysobacteraceae</taxon>
        <taxon>Xanthomonas</taxon>
    </lineage>
</organism>
<evidence type="ECO:0000313" key="5">
    <source>
        <dbReference type="Proteomes" id="UP000239710"/>
    </source>
</evidence>
<dbReference type="OrthoDB" id="5959052at2"/>
<keyword evidence="1" id="KW-0812">Transmembrane</keyword>
<evidence type="ECO:0000313" key="4">
    <source>
        <dbReference type="Proteomes" id="UP000092503"/>
    </source>
</evidence>
<keyword evidence="1" id="KW-1133">Transmembrane helix</keyword>
<keyword evidence="1" id="KW-0472">Membrane</keyword>
<dbReference type="AlphaFoldDB" id="A0A1C3NIL1"/>
<reference evidence="3 4" key="1">
    <citation type="submission" date="2016-06" db="EMBL/GenBank/DDBJ databases">
        <authorList>
            <person name="Kjaerup R.B."/>
            <person name="Dalgaard T.S."/>
            <person name="Juul-Madsen H.R."/>
        </authorList>
    </citation>
    <scope>NUCLEOTIDE SEQUENCE [LARGE SCALE GENOMIC DNA]</scope>
    <source>
        <strain evidence="3">LMG947</strain>
    </source>
</reference>
<dbReference type="EMBL" id="MDCE01000005">
    <property type="protein sequence ID" value="PPV08056.1"/>
    <property type="molecule type" value="Genomic_DNA"/>
</dbReference>
<evidence type="ECO:0000313" key="2">
    <source>
        <dbReference type="EMBL" id="PPV08056.1"/>
    </source>
</evidence>
<dbReference type="Proteomes" id="UP000239710">
    <property type="component" value="Unassembled WGS sequence"/>
</dbReference>
<accession>A0A1C3NIL1</accession>
<gene>
    <name evidence="3" type="ORF">XBLMG947_1030</name>
    <name evidence="2" type="ORF">XbrCFBP1976_05025</name>
</gene>
<feature type="transmembrane region" description="Helical" evidence="1">
    <location>
        <begin position="75"/>
        <end position="98"/>
    </location>
</feature>
<reference evidence="2 5" key="2">
    <citation type="submission" date="2016-08" db="EMBL/GenBank/DDBJ databases">
        <title>Evolution of the type three secretion system and type three effector repertoires in Xanthomonas.</title>
        <authorList>
            <person name="Merda D."/>
            <person name="Briand M."/>
            <person name="Bosis E."/>
            <person name="Rousseau C."/>
            <person name="Portier P."/>
            <person name="Jacques M.-A."/>
            <person name="Fischer-Le Saux M."/>
        </authorList>
    </citation>
    <scope>NUCLEOTIDE SEQUENCE [LARGE SCALE GENOMIC DNA]</scope>
    <source>
        <strain evidence="2 5">CFBP1976</strain>
    </source>
</reference>
<evidence type="ECO:0000313" key="3">
    <source>
        <dbReference type="EMBL" id="SBV50252.1"/>
    </source>
</evidence>